<gene>
    <name evidence="6" type="ORF">NA57DRAFT_67115</name>
</gene>
<dbReference type="InterPro" id="IPR012132">
    <property type="entry name" value="GMC_OxRdtase"/>
</dbReference>
<evidence type="ECO:0000259" key="4">
    <source>
        <dbReference type="PROSITE" id="PS00623"/>
    </source>
</evidence>
<feature type="binding site" evidence="2">
    <location>
        <begin position="100"/>
        <end position="103"/>
    </location>
    <ligand>
        <name>FAD</name>
        <dbReference type="ChEBI" id="CHEBI:57692"/>
    </ligand>
</feature>
<dbReference type="Proteomes" id="UP000799772">
    <property type="component" value="Unassembled WGS sequence"/>
</dbReference>
<evidence type="ECO:0000256" key="2">
    <source>
        <dbReference type="PIRSR" id="PIRSR000137-2"/>
    </source>
</evidence>
<dbReference type="Pfam" id="PF05199">
    <property type="entry name" value="GMC_oxred_C"/>
    <property type="match status" value="1"/>
</dbReference>
<dbReference type="InterPro" id="IPR007867">
    <property type="entry name" value="GMC_OxRtase_C"/>
</dbReference>
<evidence type="ECO:0000256" key="1">
    <source>
        <dbReference type="ARBA" id="ARBA00010790"/>
    </source>
</evidence>
<dbReference type="EMBL" id="ML978129">
    <property type="protein sequence ID" value="KAF2096336.1"/>
    <property type="molecule type" value="Genomic_DNA"/>
</dbReference>
<sequence length="613" mass="66761">MRSIGEFVSRSYDYIIIGGGTAGLVLAMRLSEDSDVHVSVIEAGKNRLDDMLVDIPGLHTQMLGNNEYEWNFKTTPQRGNKNKVHHMPRGKMLGGSSGINFMVYARGTTNEYDDWAKLIGDPGWSSGEMMHYMQKHETHDPIGDSTIDRAKMHIDPEFHGLSGPIHTSFNDGFIPIEHDIFKAAHEVCKLPPPEDPWSGNHLGFSFHMGMISRSGPNKGKRSYAARDYYQPVQNRPNLHVICETTVSRILLDRSNRTATGVEIIHGAQKHTIKAHHEVILCCGTVQSPQILELSGIGDPAVLQKAGVDCLVPLPGVGANLQDHAMSFTLFELADGVTSGDIIWDPAVMAEAQRVYGETQSGPLTSVITSYGFFPCTLFTTEAELKETVASIRETQGASETNEFVKKQLDCLIAQIKSPKSSIVHFGLIPISTGGLNVPLDQSKLVAQLEPGAPHGLAMSINLQHPASRGSVHITSGDVAKPPAIDPAYFTHPADVTVISTSLRLIDKMVATSHLAPKIRRRVAPPPEMDLSDAATAASWIEEFSMGQYHCIGTCAMGDVLDSRLRVKGVKGLRVCDASVFPNHVSGNICSSVYAVAEKGADMIKEDWSERQQG</sequence>
<dbReference type="PANTHER" id="PTHR11552">
    <property type="entry name" value="GLUCOSE-METHANOL-CHOLINE GMC OXIDOREDUCTASE"/>
    <property type="match status" value="1"/>
</dbReference>
<dbReference type="Gene3D" id="3.30.560.10">
    <property type="entry name" value="Glucose Oxidase, domain 3"/>
    <property type="match status" value="1"/>
</dbReference>
<dbReference type="SUPFAM" id="SSF54373">
    <property type="entry name" value="FAD-linked reductases, C-terminal domain"/>
    <property type="match status" value="1"/>
</dbReference>
<feature type="domain" description="Glucose-methanol-choline oxidoreductase N-terminal" evidence="4">
    <location>
        <begin position="90"/>
        <end position="113"/>
    </location>
</feature>
<feature type="binding site" evidence="2">
    <location>
        <position position="246"/>
    </location>
    <ligand>
        <name>FAD</name>
        <dbReference type="ChEBI" id="CHEBI:57692"/>
    </ligand>
</feature>
<name>A0A9P4I712_9PEZI</name>
<dbReference type="SUPFAM" id="SSF51905">
    <property type="entry name" value="FAD/NAD(P)-binding domain"/>
    <property type="match status" value="1"/>
</dbReference>
<dbReference type="InterPro" id="IPR000172">
    <property type="entry name" value="GMC_OxRdtase_N"/>
</dbReference>
<evidence type="ECO:0000259" key="5">
    <source>
        <dbReference type="PROSITE" id="PS00624"/>
    </source>
</evidence>
<dbReference type="PANTHER" id="PTHR11552:SF210">
    <property type="entry name" value="GLUCOSE-METHANOL-CHOLINE OXIDOREDUCTASE N-TERMINAL DOMAIN-CONTAINING PROTEIN-RELATED"/>
    <property type="match status" value="1"/>
</dbReference>
<dbReference type="PROSITE" id="PS00623">
    <property type="entry name" value="GMC_OXRED_1"/>
    <property type="match status" value="1"/>
</dbReference>
<keyword evidence="7" id="KW-1185">Reference proteome</keyword>
<evidence type="ECO:0000256" key="3">
    <source>
        <dbReference type="RuleBase" id="RU003968"/>
    </source>
</evidence>
<evidence type="ECO:0000313" key="6">
    <source>
        <dbReference type="EMBL" id="KAF2096336.1"/>
    </source>
</evidence>
<dbReference type="InterPro" id="IPR036188">
    <property type="entry name" value="FAD/NAD-bd_sf"/>
</dbReference>
<accession>A0A9P4I712</accession>
<keyword evidence="3" id="KW-0285">Flavoprotein</keyword>
<dbReference type="GO" id="GO:0016614">
    <property type="term" value="F:oxidoreductase activity, acting on CH-OH group of donors"/>
    <property type="evidence" value="ECO:0007669"/>
    <property type="project" value="InterPro"/>
</dbReference>
<dbReference type="Gene3D" id="3.50.50.60">
    <property type="entry name" value="FAD/NAD(P)-binding domain"/>
    <property type="match status" value="1"/>
</dbReference>
<feature type="domain" description="Glucose-methanol-choline oxidoreductase N-terminal" evidence="5">
    <location>
        <begin position="283"/>
        <end position="297"/>
    </location>
</feature>
<comment type="similarity">
    <text evidence="1 3">Belongs to the GMC oxidoreductase family.</text>
</comment>
<dbReference type="Pfam" id="PF00732">
    <property type="entry name" value="GMC_oxred_N"/>
    <property type="match status" value="1"/>
</dbReference>
<comment type="cofactor">
    <cofactor evidence="2">
        <name>FAD</name>
        <dbReference type="ChEBI" id="CHEBI:57692"/>
    </cofactor>
</comment>
<dbReference type="PROSITE" id="PS00624">
    <property type="entry name" value="GMC_OXRED_2"/>
    <property type="match status" value="1"/>
</dbReference>
<dbReference type="AlphaFoldDB" id="A0A9P4I712"/>
<dbReference type="PIRSF" id="PIRSF000137">
    <property type="entry name" value="Alcohol_oxidase"/>
    <property type="match status" value="1"/>
</dbReference>
<dbReference type="GO" id="GO:0050660">
    <property type="term" value="F:flavin adenine dinucleotide binding"/>
    <property type="evidence" value="ECO:0007669"/>
    <property type="project" value="InterPro"/>
</dbReference>
<reference evidence="6" key="1">
    <citation type="journal article" date="2020" name="Stud. Mycol.">
        <title>101 Dothideomycetes genomes: a test case for predicting lifestyles and emergence of pathogens.</title>
        <authorList>
            <person name="Haridas S."/>
            <person name="Albert R."/>
            <person name="Binder M."/>
            <person name="Bloem J."/>
            <person name="Labutti K."/>
            <person name="Salamov A."/>
            <person name="Andreopoulos B."/>
            <person name="Baker S."/>
            <person name="Barry K."/>
            <person name="Bills G."/>
            <person name="Bluhm B."/>
            <person name="Cannon C."/>
            <person name="Castanera R."/>
            <person name="Culley D."/>
            <person name="Daum C."/>
            <person name="Ezra D."/>
            <person name="Gonzalez J."/>
            <person name="Henrissat B."/>
            <person name="Kuo A."/>
            <person name="Liang C."/>
            <person name="Lipzen A."/>
            <person name="Lutzoni F."/>
            <person name="Magnuson J."/>
            <person name="Mondo S."/>
            <person name="Nolan M."/>
            <person name="Ohm R."/>
            <person name="Pangilinan J."/>
            <person name="Park H.-J."/>
            <person name="Ramirez L."/>
            <person name="Alfaro M."/>
            <person name="Sun H."/>
            <person name="Tritt A."/>
            <person name="Yoshinaga Y."/>
            <person name="Zwiers L.-H."/>
            <person name="Turgeon B."/>
            <person name="Goodwin S."/>
            <person name="Spatafora J."/>
            <person name="Crous P."/>
            <person name="Grigoriev I."/>
        </authorList>
    </citation>
    <scope>NUCLEOTIDE SEQUENCE</scope>
    <source>
        <strain evidence="6">CBS 133067</strain>
    </source>
</reference>
<evidence type="ECO:0000313" key="7">
    <source>
        <dbReference type="Proteomes" id="UP000799772"/>
    </source>
</evidence>
<keyword evidence="2 3" id="KW-0274">FAD</keyword>
<protein>
    <submittedName>
        <fullName evidence="6">Aryl-alcohol dehydrogenase</fullName>
    </submittedName>
</protein>
<dbReference type="OrthoDB" id="269227at2759"/>
<comment type="caution">
    <text evidence="6">The sequence shown here is derived from an EMBL/GenBank/DDBJ whole genome shotgun (WGS) entry which is preliminary data.</text>
</comment>
<organism evidence="6 7">
    <name type="scientific">Rhizodiscina lignyota</name>
    <dbReference type="NCBI Taxonomy" id="1504668"/>
    <lineage>
        <taxon>Eukaryota</taxon>
        <taxon>Fungi</taxon>
        <taxon>Dikarya</taxon>
        <taxon>Ascomycota</taxon>
        <taxon>Pezizomycotina</taxon>
        <taxon>Dothideomycetes</taxon>
        <taxon>Pleosporomycetidae</taxon>
        <taxon>Aulographales</taxon>
        <taxon>Rhizodiscinaceae</taxon>
        <taxon>Rhizodiscina</taxon>
    </lineage>
</organism>
<proteinExistence type="inferred from homology"/>